<dbReference type="EMBL" id="JAALHA020000001">
    <property type="protein sequence ID" value="MDR9894019.1"/>
    <property type="molecule type" value="Genomic_DNA"/>
</dbReference>
<evidence type="ECO:0000313" key="2">
    <source>
        <dbReference type="Proteomes" id="UP000667802"/>
    </source>
</evidence>
<proteinExistence type="predicted"/>
<accession>A0AAP5M959</accession>
<protein>
    <submittedName>
        <fullName evidence="1">Uncharacterized protein</fullName>
    </submittedName>
</protein>
<dbReference type="AlphaFoldDB" id="A0AAP5M959"/>
<keyword evidence="2" id="KW-1185">Reference proteome</keyword>
<comment type="caution">
    <text evidence="1">The sequence shown here is derived from an EMBL/GenBank/DDBJ whole genome shotgun (WGS) entry which is preliminary data.</text>
</comment>
<dbReference type="Proteomes" id="UP000667802">
    <property type="component" value="Unassembled WGS sequence"/>
</dbReference>
<dbReference type="RefSeq" id="WP_208341372.1">
    <property type="nucleotide sequence ID" value="NZ_CAWQFN010000872.1"/>
</dbReference>
<sequence>MEAIEFKTIIHNGTVVIPPEYSPQWEGKAIRVIVLNDSELLSEPVEKPKQATFNAISLNTQGFDFNREEANVR</sequence>
<evidence type="ECO:0000313" key="1">
    <source>
        <dbReference type="EMBL" id="MDR9894019.1"/>
    </source>
</evidence>
<gene>
    <name evidence="1" type="ORF">G7B40_005460</name>
</gene>
<organism evidence="1 2">
    <name type="scientific">Aetokthonos hydrillicola Thurmond2011</name>
    <dbReference type="NCBI Taxonomy" id="2712845"/>
    <lineage>
        <taxon>Bacteria</taxon>
        <taxon>Bacillati</taxon>
        <taxon>Cyanobacteriota</taxon>
        <taxon>Cyanophyceae</taxon>
        <taxon>Nostocales</taxon>
        <taxon>Hapalosiphonaceae</taxon>
        <taxon>Aetokthonos</taxon>
    </lineage>
</organism>
<name>A0AAP5M959_9CYAN</name>
<reference evidence="2" key="1">
    <citation type="journal article" date="2021" name="Science">
        <title>Hunting the eagle killer: A cyanobacterial neurotoxin causes vacuolar myelinopathy.</title>
        <authorList>
            <person name="Breinlinger S."/>
            <person name="Phillips T.J."/>
            <person name="Haram B.N."/>
            <person name="Mares J."/>
            <person name="Martinez Yerena J.A."/>
            <person name="Hrouzek P."/>
            <person name="Sobotka R."/>
            <person name="Henderson W.M."/>
            <person name="Schmieder P."/>
            <person name="Williams S.M."/>
            <person name="Lauderdale J.D."/>
            <person name="Wilde H.D."/>
            <person name="Gerrin W."/>
            <person name="Kust A."/>
            <person name="Washington J.W."/>
            <person name="Wagner C."/>
            <person name="Geier B."/>
            <person name="Liebeke M."/>
            <person name="Enke H."/>
            <person name="Niedermeyer T.H.J."/>
            <person name="Wilde S.B."/>
        </authorList>
    </citation>
    <scope>NUCLEOTIDE SEQUENCE [LARGE SCALE GENOMIC DNA]</scope>
    <source>
        <strain evidence="2">Thurmond2011</strain>
    </source>
</reference>